<protein>
    <submittedName>
        <fullName evidence="2">Transcriptional regulator</fullName>
    </submittedName>
</protein>
<sequence length="252" mass="28836">MGMNFLEREMMLAAQRFRQEQGLSATEPVALRNLLAKLDVLTLFRPLGSDFSGMAMLRDDHRFMLINSTHSVGRQNFSIGHELYHLFIQKRQQAMVSFAGRFPEKDLDELRADWFAAHLLLPEHGVYEQIPKSEYARDSLSTATFLHIQHLYECSRPALLRTLKRLGLIGSAGYDRLYKDAYEQLANYGYTNYLYRLHSASEPGNNYMIGEYGELAKALYDHELISETDYDGALQDSGVLDPLNVNNLDEEG</sequence>
<dbReference type="OrthoDB" id="9794834at2"/>
<evidence type="ECO:0000313" key="2">
    <source>
        <dbReference type="EMBL" id="PQA55661.1"/>
    </source>
</evidence>
<dbReference type="InterPro" id="IPR010359">
    <property type="entry name" value="IrrE_HExxH"/>
</dbReference>
<comment type="caution">
    <text evidence="2">The sequence shown here is derived from an EMBL/GenBank/DDBJ whole genome shotgun (WGS) entry which is preliminary data.</text>
</comment>
<feature type="domain" description="IrrE N-terminal-like" evidence="1">
    <location>
        <begin position="37"/>
        <end position="163"/>
    </location>
</feature>
<dbReference type="Gene3D" id="1.10.10.2910">
    <property type="match status" value="1"/>
</dbReference>
<dbReference type="PANTHER" id="PTHR43236:SF1">
    <property type="entry name" value="BLL7220 PROTEIN"/>
    <property type="match status" value="1"/>
</dbReference>
<dbReference type="InterPro" id="IPR052345">
    <property type="entry name" value="Rad_response_metalloprotease"/>
</dbReference>
<gene>
    <name evidence="2" type="ORF">C5O19_19820</name>
</gene>
<proteinExistence type="predicted"/>
<name>A0A2S7II26_9BACT</name>
<reference evidence="3" key="1">
    <citation type="submission" date="2018-02" db="EMBL/GenBank/DDBJ databases">
        <title>Genome sequencing of Solimonas sp. HR-BB.</title>
        <authorList>
            <person name="Lee Y."/>
            <person name="Jeon C.O."/>
        </authorList>
    </citation>
    <scope>NUCLEOTIDE SEQUENCE [LARGE SCALE GENOMIC DNA]</scope>
    <source>
        <strain evidence="3">HR-U</strain>
    </source>
</reference>
<evidence type="ECO:0000313" key="3">
    <source>
        <dbReference type="Proteomes" id="UP000239590"/>
    </source>
</evidence>
<keyword evidence="3" id="KW-1185">Reference proteome</keyword>
<dbReference type="AlphaFoldDB" id="A0A2S7II26"/>
<dbReference type="EMBL" id="PTRA01000004">
    <property type="protein sequence ID" value="PQA55661.1"/>
    <property type="molecule type" value="Genomic_DNA"/>
</dbReference>
<dbReference type="PANTHER" id="PTHR43236">
    <property type="entry name" value="ANTITOXIN HIGA1"/>
    <property type="match status" value="1"/>
</dbReference>
<dbReference type="Pfam" id="PF06114">
    <property type="entry name" value="Peptidase_M78"/>
    <property type="match status" value="1"/>
</dbReference>
<evidence type="ECO:0000259" key="1">
    <source>
        <dbReference type="Pfam" id="PF06114"/>
    </source>
</evidence>
<organism evidence="2 3">
    <name type="scientific">Siphonobacter curvatus</name>
    <dbReference type="NCBI Taxonomy" id="2094562"/>
    <lineage>
        <taxon>Bacteria</taxon>
        <taxon>Pseudomonadati</taxon>
        <taxon>Bacteroidota</taxon>
        <taxon>Cytophagia</taxon>
        <taxon>Cytophagales</taxon>
        <taxon>Cytophagaceae</taxon>
        <taxon>Siphonobacter</taxon>
    </lineage>
</organism>
<dbReference type="Proteomes" id="UP000239590">
    <property type="component" value="Unassembled WGS sequence"/>
</dbReference>
<accession>A0A2S7II26</accession>